<dbReference type="InterPro" id="IPR000073">
    <property type="entry name" value="AB_hydrolase_1"/>
</dbReference>
<evidence type="ECO:0000313" key="4">
    <source>
        <dbReference type="Proteomes" id="UP000579647"/>
    </source>
</evidence>
<dbReference type="Pfam" id="PF00561">
    <property type="entry name" value="Abhydrolase_1"/>
    <property type="match status" value="1"/>
</dbReference>
<feature type="region of interest" description="Disordered" evidence="1">
    <location>
        <begin position="183"/>
        <end position="206"/>
    </location>
</feature>
<evidence type="ECO:0000259" key="2">
    <source>
        <dbReference type="Pfam" id="PF00561"/>
    </source>
</evidence>
<proteinExistence type="predicted"/>
<name>A0A840WHB6_9ACTN</name>
<gene>
    <name evidence="3" type="ORF">HNR07_000595</name>
</gene>
<reference evidence="3 4" key="1">
    <citation type="submission" date="2020-08" db="EMBL/GenBank/DDBJ databases">
        <title>Sequencing the genomes of 1000 actinobacteria strains.</title>
        <authorList>
            <person name="Klenk H.-P."/>
        </authorList>
    </citation>
    <scope>NUCLEOTIDE SEQUENCE [LARGE SCALE GENOMIC DNA]</scope>
    <source>
        <strain evidence="3 4">DSM 44598</strain>
    </source>
</reference>
<dbReference type="GO" id="GO:0046503">
    <property type="term" value="P:glycerolipid catabolic process"/>
    <property type="evidence" value="ECO:0007669"/>
    <property type="project" value="TreeGrafter"/>
</dbReference>
<evidence type="ECO:0000256" key="1">
    <source>
        <dbReference type="SAM" id="MobiDB-lite"/>
    </source>
</evidence>
<feature type="region of interest" description="Disordered" evidence="1">
    <location>
        <begin position="1"/>
        <end position="24"/>
    </location>
</feature>
<organism evidence="3 4">
    <name type="scientific">Nocardiopsis metallicus</name>
    <dbReference type="NCBI Taxonomy" id="179819"/>
    <lineage>
        <taxon>Bacteria</taxon>
        <taxon>Bacillati</taxon>
        <taxon>Actinomycetota</taxon>
        <taxon>Actinomycetes</taxon>
        <taxon>Streptosporangiales</taxon>
        <taxon>Nocardiopsidaceae</taxon>
        <taxon>Nocardiopsis</taxon>
    </lineage>
</organism>
<dbReference type="GO" id="GO:0004806">
    <property type="term" value="F:triacylglycerol lipase activity"/>
    <property type="evidence" value="ECO:0007669"/>
    <property type="project" value="TreeGrafter"/>
</dbReference>
<dbReference type="AlphaFoldDB" id="A0A840WHB6"/>
<dbReference type="InterPro" id="IPR029058">
    <property type="entry name" value="AB_hydrolase_fold"/>
</dbReference>
<dbReference type="PANTHER" id="PTHR43433:SF5">
    <property type="entry name" value="AB HYDROLASE-1 DOMAIN-CONTAINING PROTEIN"/>
    <property type="match status" value="1"/>
</dbReference>
<dbReference type="RefSeq" id="WP_184361610.1">
    <property type="nucleotide sequence ID" value="NZ_BAAAKM010000010.1"/>
</dbReference>
<keyword evidence="4" id="KW-1185">Reference proteome</keyword>
<feature type="region of interest" description="Disordered" evidence="1">
    <location>
        <begin position="67"/>
        <end position="89"/>
    </location>
</feature>
<feature type="domain" description="AB hydrolase-1" evidence="2">
    <location>
        <begin position="37"/>
        <end position="151"/>
    </location>
</feature>
<dbReference type="PANTHER" id="PTHR43433">
    <property type="entry name" value="HYDROLASE, ALPHA/BETA FOLD FAMILY PROTEIN"/>
    <property type="match status" value="1"/>
</dbReference>
<feature type="compositionally biased region" description="Basic and acidic residues" evidence="1">
    <location>
        <begin position="1"/>
        <end position="21"/>
    </location>
</feature>
<evidence type="ECO:0000313" key="3">
    <source>
        <dbReference type="EMBL" id="MBB5489458.1"/>
    </source>
</evidence>
<sequence length="302" mass="32003">MNSYRAEDRTVKNHSPDERSLRVPGARIHHEVRGSGPLLLLIPGGPQDAGVLAELARRLADRYTTVAYDPRGNSRSLQDGTTGGRADEDQRLDVHADDAAHLIRSLGGGPADVFGTSGGAQIALALAARNPELVRAVVAHEPPCVMLLDDPSEALAHDRVIHETYLKEGVEAGIALFLGLNDLDGTEPDGTEPGEGDGAPPQMSEEDAATFERVSGNFDYFLAHGMLPLSLYRPDVDALRRNGTRVAVGLGEGSGGRDIHAMGSALAGELGVEPVTFPGDHLGYETEPEAFTETLHRALTSA</sequence>
<comment type="caution">
    <text evidence="3">The sequence shown here is derived from an EMBL/GenBank/DDBJ whole genome shotgun (WGS) entry which is preliminary data.</text>
</comment>
<accession>A0A840WHB6</accession>
<dbReference type="InterPro" id="IPR050471">
    <property type="entry name" value="AB_hydrolase"/>
</dbReference>
<dbReference type="EMBL" id="JACHDO010000001">
    <property type="protein sequence ID" value="MBB5489458.1"/>
    <property type="molecule type" value="Genomic_DNA"/>
</dbReference>
<dbReference type="SUPFAM" id="SSF53474">
    <property type="entry name" value="alpha/beta-Hydrolases"/>
    <property type="match status" value="1"/>
</dbReference>
<dbReference type="Gene3D" id="3.40.50.1820">
    <property type="entry name" value="alpha/beta hydrolase"/>
    <property type="match status" value="1"/>
</dbReference>
<dbReference type="Proteomes" id="UP000579647">
    <property type="component" value="Unassembled WGS sequence"/>
</dbReference>
<protein>
    <submittedName>
        <fullName evidence="3">Pimeloyl-ACP methyl ester carboxylesterase</fullName>
    </submittedName>
</protein>
<feature type="compositionally biased region" description="Acidic residues" evidence="1">
    <location>
        <begin position="184"/>
        <end position="195"/>
    </location>
</feature>